<geneLocation type="plasmid" evidence="2">
    <name>pBS01</name>
</geneLocation>
<dbReference type="EMBL" id="JASWHZ010000002">
    <property type="protein sequence ID" value="MDL2419375.1"/>
    <property type="molecule type" value="Genomic_DNA"/>
</dbReference>
<evidence type="ECO:0000313" key="2">
    <source>
        <dbReference type="EMBL" id="MDL2419375.1"/>
    </source>
</evidence>
<comment type="caution">
    <text evidence="2">The sequence shown here is derived from an EMBL/GenBank/DDBJ whole genome shotgun (WGS) entry which is preliminary data.</text>
</comment>
<organism evidence="2 3">
    <name type="scientific">Bacillus shihchuchen</name>
    <dbReference type="NCBI Taxonomy" id="3036942"/>
    <lineage>
        <taxon>Bacteria</taxon>
        <taxon>Bacillati</taxon>
        <taxon>Bacillota</taxon>
        <taxon>Bacilli</taxon>
        <taxon>Bacillales</taxon>
        <taxon>Bacillaceae</taxon>
        <taxon>Bacillus</taxon>
        <taxon>Bacillus cereus group</taxon>
    </lineage>
</organism>
<name>A0ABT7L0F4_9BACI</name>
<feature type="compositionally biased region" description="Polar residues" evidence="1">
    <location>
        <begin position="35"/>
        <end position="45"/>
    </location>
</feature>
<keyword evidence="3" id="KW-1185">Reference proteome</keyword>
<gene>
    <name evidence="2" type="ORF">P6F46_27785</name>
</gene>
<evidence type="ECO:0000313" key="3">
    <source>
        <dbReference type="Proteomes" id="UP001229716"/>
    </source>
</evidence>
<protein>
    <submittedName>
        <fullName evidence="2">Uncharacterized protein</fullName>
    </submittedName>
</protein>
<dbReference type="Proteomes" id="UP001229716">
    <property type="component" value="Unassembled WGS sequence"/>
</dbReference>
<reference evidence="2 3" key="1">
    <citation type="journal article" date="2023" name="Int. J. Mol. Sci.">
        <title>Pathogenicity and Genomic Characterization of a Novel Genospecies, Bacillus shihchuchen, of the Bacillus cereus Group Isolated from Chinese Softshell Turtle (Pelodiscus sinensis).</title>
        <authorList>
            <person name="Cheng L.W."/>
            <person name="Byadgi O.V."/>
            <person name="Tsai C.E."/>
            <person name="Wang P.C."/>
            <person name="Chen S.C."/>
        </authorList>
    </citation>
    <scope>NUCLEOTIDE SEQUENCE [LARGE SCALE GENOMIC DNA]</scope>
    <source>
        <strain evidence="2 3">QF108-045</strain>
    </source>
</reference>
<evidence type="ECO:0000256" key="1">
    <source>
        <dbReference type="SAM" id="MobiDB-lite"/>
    </source>
</evidence>
<feature type="region of interest" description="Disordered" evidence="1">
    <location>
        <begin position="32"/>
        <end position="53"/>
    </location>
</feature>
<proteinExistence type="predicted"/>
<accession>A0ABT7L0F4</accession>
<keyword evidence="2" id="KW-0614">Plasmid</keyword>
<sequence>MEFLFELLKEIARAVVREVSAYALKKQFEKKTTKNPRFTDQSTSVGLKEKDNA</sequence>